<dbReference type="InterPro" id="IPR004358">
    <property type="entry name" value="Sig_transdc_His_kin-like_C"/>
</dbReference>
<evidence type="ECO:0000256" key="5">
    <source>
        <dbReference type="ARBA" id="ARBA00022777"/>
    </source>
</evidence>
<reference evidence="8 9" key="2">
    <citation type="journal article" date="2020" name="Cell Rep.">
        <title>Acquisition and Adaptation of Ultra-small Parasitic Reduced Genome Bacteria to Mammalian Hosts.</title>
        <authorList>
            <person name="McLean J.S."/>
            <person name="Bor B."/>
            <person name="Kerns K.A."/>
            <person name="Liu Q."/>
            <person name="To T.T."/>
            <person name="Solden L."/>
            <person name="Hendrickson E.L."/>
            <person name="Wrighton K."/>
            <person name="Shi W."/>
            <person name="He X."/>
        </authorList>
    </citation>
    <scope>NUCLEOTIDE SEQUENCE [LARGE SCALE GENOMIC DNA]</scope>
    <source>
        <strain evidence="8 9">TM7_G3_2_Rum_HOT_351B</strain>
    </source>
</reference>
<proteinExistence type="predicted"/>
<feature type="compositionally biased region" description="Pro residues" evidence="6">
    <location>
        <begin position="430"/>
        <end position="451"/>
    </location>
</feature>
<accession>A0ABY0FL51</accession>
<dbReference type="SMART" id="SM00388">
    <property type="entry name" value="HisKA"/>
    <property type="match status" value="1"/>
</dbReference>
<dbReference type="InterPro" id="IPR013767">
    <property type="entry name" value="PAS_fold"/>
</dbReference>
<comment type="caution">
    <text evidence="8">The sequence shown here is derived from an EMBL/GenBank/DDBJ whole genome shotgun (WGS) entry which is preliminary data.</text>
</comment>
<protein>
    <recommendedName>
        <fullName evidence="2">histidine kinase</fullName>
        <ecNumber evidence="2">2.7.13.3</ecNumber>
    </recommendedName>
</protein>
<dbReference type="InterPro" id="IPR003594">
    <property type="entry name" value="HATPase_dom"/>
</dbReference>
<feature type="compositionally biased region" description="Low complexity" evidence="6">
    <location>
        <begin position="411"/>
        <end position="429"/>
    </location>
</feature>
<sequence>MKIFKRNNPKDGVGNQSGLAELALKNIHDGVIITDKSGVIQFINPAAINMTECGSADKAIGLDYGLLLKLESKEGRELPESENPLIQAMSTGRPLDPFQSCLIASQSDKRIPIAVSVMPTDGLGQNRIITFRNITKELAEEGEQTEFISTASHEMRTPVASIEGYLSLALNPQTAAIDERARGYLNAAHAASQHLGKLFQDLLDVTKLDDGKIKPRFEPAEMVGLVKTIADDYLMRAKDAKLSFTFGSNDSISFDNNRQMNQVVYGYVDVNFMREILDNLIENAIKYTPAGGSIYVNVRGDGDRVLINVTDTGIGISADDLGHIFQKFYRADNSDTRTIGGTGLGLYLVKQRAEAMGGRVWAESAFGEGSTFYVSLPRITSDEYEKRMIVVRNQQMQKQLTPTPSSPPAPQTVAPATAAPVMSVMQPRPAVTPPAPPAAAPPISPPTPQPIQPQINNNLNGVQQ</sequence>
<dbReference type="PRINTS" id="PR00344">
    <property type="entry name" value="BCTRLSENSOR"/>
</dbReference>
<dbReference type="CDD" id="cd00082">
    <property type="entry name" value="HisKA"/>
    <property type="match status" value="1"/>
</dbReference>
<evidence type="ECO:0000256" key="2">
    <source>
        <dbReference type="ARBA" id="ARBA00012438"/>
    </source>
</evidence>
<evidence type="ECO:0000256" key="6">
    <source>
        <dbReference type="SAM" id="MobiDB-lite"/>
    </source>
</evidence>
<dbReference type="Gene3D" id="1.10.287.130">
    <property type="match status" value="1"/>
</dbReference>
<evidence type="ECO:0000313" key="8">
    <source>
        <dbReference type="EMBL" id="RYC74486.1"/>
    </source>
</evidence>
<dbReference type="InterPro" id="IPR036097">
    <property type="entry name" value="HisK_dim/P_sf"/>
</dbReference>
<evidence type="ECO:0000313" key="9">
    <source>
        <dbReference type="Proteomes" id="UP001191019"/>
    </source>
</evidence>
<dbReference type="CDD" id="cd00130">
    <property type="entry name" value="PAS"/>
    <property type="match status" value="1"/>
</dbReference>
<evidence type="ECO:0000256" key="3">
    <source>
        <dbReference type="ARBA" id="ARBA00022553"/>
    </source>
</evidence>
<dbReference type="GO" id="GO:0004673">
    <property type="term" value="F:protein histidine kinase activity"/>
    <property type="evidence" value="ECO:0007669"/>
    <property type="project" value="UniProtKB-EC"/>
</dbReference>
<name>A0ABY0FL51_9BACT</name>
<dbReference type="Gene3D" id="3.30.565.10">
    <property type="entry name" value="Histidine kinase-like ATPase, C-terminal domain"/>
    <property type="match status" value="1"/>
</dbReference>
<dbReference type="Gene3D" id="3.30.450.20">
    <property type="entry name" value="PAS domain"/>
    <property type="match status" value="1"/>
</dbReference>
<dbReference type="RefSeq" id="WP_129735307.1">
    <property type="nucleotide sequence ID" value="NZ_PRLM01000006.1"/>
</dbReference>
<dbReference type="EMBL" id="PRLM01000006">
    <property type="protein sequence ID" value="RYC74486.1"/>
    <property type="molecule type" value="Genomic_DNA"/>
</dbReference>
<dbReference type="InterPro" id="IPR036890">
    <property type="entry name" value="HATPase_C_sf"/>
</dbReference>
<dbReference type="InterPro" id="IPR005467">
    <property type="entry name" value="His_kinase_dom"/>
</dbReference>
<dbReference type="SUPFAM" id="SSF55874">
    <property type="entry name" value="ATPase domain of HSP90 chaperone/DNA topoisomerase II/histidine kinase"/>
    <property type="match status" value="1"/>
</dbReference>
<feature type="region of interest" description="Disordered" evidence="6">
    <location>
        <begin position="397"/>
        <end position="464"/>
    </location>
</feature>
<evidence type="ECO:0000256" key="1">
    <source>
        <dbReference type="ARBA" id="ARBA00000085"/>
    </source>
</evidence>
<dbReference type="SUPFAM" id="SSF47384">
    <property type="entry name" value="Homodimeric domain of signal transducing histidine kinase"/>
    <property type="match status" value="1"/>
</dbReference>
<dbReference type="CDD" id="cd16922">
    <property type="entry name" value="HATPase_EvgS-ArcB-TorS-like"/>
    <property type="match status" value="1"/>
</dbReference>
<dbReference type="Pfam" id="PF00989">
    <property type="entry name" value="PAS"/>
    <property type="match status" value="1"/>
</dbReference>
<keyword evidence="9" id="KW-1185">Reference proteome</keyword>
<reference evidence="8 9" key="1">
    <citation type="journal article" date="2018" name="bioRxiv">
        <title>Evidence of independent acquisition and adaption of ultra-small bacteria to human hosts across the highly diverse yet reduced genomes of the phylum Saccharibacteria.</title>
        <authorList>
            <person name="McLean J.S."/>
            <person name="Bor B."/>
            <person name="To T.T."/>
            <person name="Liu Q."/>
            <person name="Kearns K.A."/>
            <person name="Solden L.M."/>
            <person name="Wrighton K.C."/>
            <person name="He X."/>
            <person name="Shi W."/>
        </authorList>
    </citation>
    <scope>NUCLEOTIDE SEQUENCE [LARGE SCALE GENOMIC DNA]</scope>
    <source>
        <strain evidence="8 9">TM7_G3_2_Rum_HOT_351B</strain>
    </source>
</reference>
<dbReference type="Pfam" id="PF02518">
    <property type="entry name" value="HATPase_c"/>
    <property type="match status" value="1"/>
</dbReference>
<dbReference type="SMART" id="SM00387">
    <property type="entry name" value="HATPase_c"/>
    <property type="match status" value="1"/>
</dbReference>
<evidence type="ECO:0000256" key="4">
    <source>
        <dbReference type="ARBA" id="ARBA00022679"/>
    </source>
</evidence>
<dbReference type="InterPro" id="IPR000014">
    <property type="entry name" value="PAS"/>
</dbReference>
<keyword evidence="3" id="KW-0597">Phosphoprotein</keyword>
<organism evidence="8 9">
    <name type="scientific">Candidatus Nanosyncoccus alces</name>
    <dbReference type="NCBI Taxonomy" id="2171997"/>
    <lineage>
        <taxon>Bacteria</taxon>
        <taxon>Candidatus Saccharimonadota</taxon>
        <taxon>Candidatus Nanosyncoccalia</taxon>
        <taxon>Candidatus Nanosyncoccales</taxon>
        <taxon>Candidatus Nanosyncoccaceae</taxon>
        <taxon>Candidatus Nanosyncoccus</taxon>
    </lineage>
</organism>
<feature type="domain" description="Histidine kinase" evidence="7">
    <location>
        <begin position="150"/>
        <end position="380"/>
    </location>
</feature>
<dbReference type="PROSITE" id="PS50109">
    <property type="entry name" value="HIS_KIN"/>
    <property type="match status" value="1"/>
</dbReference>
<keyword evidence="4 8" id="KW-0808">Transferase</keyword>
<dbReference type="Pfam" id="PF00512">
    <property type="entry name" value="HisKA"/>
    <property type="match status" value="1"/>
</dbReference>
<evidence type="ECO:0000259" key="7">
    <source>
        <dbReference type="PROSITE" id="PS50109"/>
    </source>
</evidence>
<comment type="catalytic activity">
    <reaction evidence="1">
        <text>ATP + protein L-histidine = ADP + protein N-phospho-L-histidine.</text>
        <dbReference type="EC" id="2.7.13.3"/>
    </reaction>
</comment>
<dbReference type="InterPro" id="IPR003661">
    <property type="entry name" value="HisK_dim/P_dom"/>
</dbReference>
<dbReference type="EC" id="2.7.13.3" evidence="2"/>
<gene>
    <name evidence="8" type="primary">walK</name>
    <name evidence="8" type="ORF">G3RUM_00641</name>
</gene>
<keyword evidence="5 8" id="KW-0418">Kinase</keyword>
<dbReference type="PANTHER" id="PTHR43047:SF72">
    <property type="entry name" value="OSMOSENSING HISTIDINE PROTEIN KINASE SLN1"/>
    <property type="match status" value="1"/>
</dbReference>
<dbReference type="SUPFAM" id="SSF55785">
    <property type="entry name" value="PYP-like sensor domain (PAS domain)"/>
    <property type="match status" value="1"/>
</dbReference>
<dbReference type="Proteomes" id="UP001191019">
    <property type="component" value="Unassembled WGS sequence"/>
</dbReference>
<dbReference type="PANTHER" id="PTHR43047">
    <property type="entry name" value="TWO-COMPONENT HISTIDINE PROTEIN KINASE"/>
    <property type="match status" value="1"/>
</dbReference>
<dbReference type="InterPro" id="IPR035965">
    <property type="entry name" value="PAS-like_dom_sf"/>
</dbReference>